<gene>
    <name evidence="2" type="primary">NCL1_32900</name>
    <name evidence="2" type="ORF">NPIL_100491</name>
</gene>
<evidence type="ECO:0000256" key="1">
    <source>
        <dbReference type="SAM" id="SignalP"/>
    </source>
</evidence>
<dbReference type="EMBL" id="BMAW01043937">
    <property type="protein sequence ID" value="GFS41833.1"/>
    <property type="molecule type" value="Genomic_DNA"/>
</dbReference>
<sequence length="237" mass="26664">MNFILQAVSMVAFVVLCTTNFKSVICREYDENTFRPSIAYRVDILSDDERADQDTFVNTFVEEVRGSDTLKDMFDLSETPALAYARHAYNDFVTVLTSLGADDPDTIADFATRPMRKNFDIFTREEMVRVYANVASSYADSQGLLSQDNAEDLAKQCASAFEQSAQENLKEGDPTSKFTAVGNGFIQFLMSIDTLNVEKGWVVAIYYESEWLLTAVESQNSTNLFYRCSFEADGDPN</sequence>
<dbReference type="InterPro" id="IPR043070">
    <property type="entry name" value="Spidroin_repeat"/>
</dbReference>
<dbReference type="Gene3D" id="1.10.274.60">
    <property type="entry name" value="Spidroin, repetitive domain"/>
    <property type="match status" value="1"/>
</dbReference>
<keyword evidence="3" id="KW-1185">Reference proteome</keyword>
<keyword evidence="1" id="KW-0732">Signal</keyword>
<reference evidence="2" key="1">
    <citation type="submission" date="2020-08" db="EMBL/GenBank/DDBJ databases">
        <title>Multicomponent nature underlies the extraordinary mechanical properties of spider dragline silk.</title>
        <authorList>
            <person name="Kono N."/>
            <person name="Nakamura H."/>
            <person name="Mori M."/>
            <person name="Yoshida Y."/>
            <person name="Ohtoshi R."/>
            <person name="Malay A.D."/>
            <person name="Moran D.A.P."/>
            <person name="Tomita M."/>
            <person name="Numata K."/>
            <person name="Arakawa K."/>
        </authorList>
    </citation>
    <scope>NUCLEOTIDE SEQUENCE</scope>
</reference>
<organism evidence="2 3">
    <name type="scientific">Nephila pilipes</name>
    <name type="common">Giant wood spider</name>
    <name type="synonym">Nephila maculata</name>
    <dbReference type="NCBI Taxonomy" id="299642"/>
    <lineage>
        <taxon>Eukaryota</taxon>
        <taxon>Metazoa</taxon>
        <taxon>Ecdysozoa</taxon>
        <taxon>Arthropoda</taxon>
        <taxon>Chelicerata</taxon>
        <taxon>Arachnida</taxon>
        <taxon>Araneae</taxon>
        <taxon>Araneomorphae</taxon>
        <taxon>Entelegynae</taxon>
        <taxon>Araneoidea</taxon>
        <taxon>Nephilidae</taxon>
        <taxon>Nephila</taxon>
    </lineage>
</organism>
<evidence type="ECO:0000313" key="2">
    <source>
        <dbReference type="EMBL" id="GFS41833.1"/>
    </source>
</evidence>
<feature type="signal peptide" evidence="1">
    <location>
        <begin position="1"/>
        <end position="26"/>
    </location>
</feature>
<feature type="chain" id="PRO_5036496868" evidence="1">
    <location>
        <begin position="27"/>
        <end position="237"/>
    </location>
</feature>
<protein>
    <submittedName>
        <fullName evidence="2">Uncharacterized protein</fullName>
    </submittedName>
</protein>
<comment type="caution">
    <text evidence="2">The sequence shown here is derived from an EMBL/GenBank/DDBJ whole genome shotgun (WGS) entry which is preliminary data.</text>
</comment>
<proteinExistence type="predicted"/>
<dbReference type="AlphaFoldDB" id="A0A8X6MCL4"/>
<evidence type="ECO:0000313" key="3">
    <source>
        <dbReference type="Proteomes" id="UP000887013"/>
    </source>
</evidence>
<accession>A0A8X6MCL4</accession>
<dbReference type="OrthoDB" id="6421646at2759"/>
<name>A0A8X6MCL4_NEPPI</name>
<dbReference type="Proteomes" id="UP000887013">
    <property type="component" value="Unassembled WGS sequence"/>
</dbReference>